<dbReference type="AlphaFoldDB" id="A0A4U6U9B1"/>
<keyword evidence="2" id="KW-0732">Signal</keyword>
<feature type="chain" id="PRO_5020183241" description="Secreted protein" evidence="2">
    <location>
        <begin position="20"/>
        <end position="93"/>
    </location>
</feature>
<gene>
    <name evidence="3" type="ORF">SEVIR_6G101157v2</name>
</gene>
<organism evidence="3 4">
    <name type="scientific">Setaria viridis</name>
    <name type="common">Green bristlegrass</name>
    <name type="synonym">Setaria italica subsp. viridis</name>
    <dbReference type="NCBI Taxonomy" id="4556"/>
    <lineage>
        <taxon>Eukaryota</taxon>
        <taxon>Viridiplantae</taxon>
        <taxon>Streptophyta</taxon>
        <taxon>Embryophyta</taxon>
        <taxon>Tracheophyta</taxon>
        <taxon>Spermatophyta</taxon>
        <taxon>Magnoliopsida</taxon>
        <taxon>Liliopsida</taxon>
        <taxon>Poales</taxon>
        <taxon>Poaceae</taxon>
        <taxon>PACMAD clade</taxon>
        <taxon>Panicoideae</taxon>
        <taxon>Panicodae</taxon>
        <taxon>Paniceae</taxon>
        <taxon>Cenchrinae</taxon>
        <taxon>Setaria</taxon>
    </lineage>
</organism>
<keyword evidence="4" id="KW-1185">Reference proteome</keyword>
<sequence>MGSDFFVFLTGCFTFGCLGLEGGARGFLRGVAGSLLVGGLSPSDGDWEGVLWSSSLAPLGFYGDGYDDQGGCDGPVGDDGPRGGCAGDDGLKF</sequence>
<dbReference type="Gramene" id="TKW10049">
    <property type="protein sequence ID" value="TKW10049"/>
    <property type="gene ID" value="SEVIR_6G101157v2"/>
</dbReference>
<name>A0A4U6U9B1_SETVI</name>
<evidence type="ECO:0000256" key="1">
    <source>
        <dbReference type="SAM" id="MobiDB-lite"/>
    </source>
</evidence>
<evidence type="ECO:0000313" key="3">
    <source>
        <dbReference type="EMBL" id="TKW10049.1"/>
    </source>
</evidence>
<dbReference type="Proteomes" id="UP000298652">
    <property type="component" value="Chromosome 6"/>
</dbReference>
<reference evidence="3" key="1">
    <citation type="submission" date="2019-03" db="EMBL/GenBank/DDBJ databases">
        <title>WGS assembly of Setaria viridis.</title>
        <authorList>
            <person name="Huang P."/>
            <person name="Jenkins J."/>
            <person name="Grimwood J."/>
            <person name="Barry K."/>
            <person name="Healey A."/>
            <person name="Mamidi S."/>
            <person name="Sreedasyam A."/>
            <person name="Shu S."/>
            <person name="Feldman M."/>
            <person name="Wu J."/>
            <person name="Yu Y."/>
            <person name="Chen C."/>
            <person name="Johnson J."/>
            <person name="Rokhsar D."/>
            <person name="Baxter I."/>
            <person name="Schmutz J."/>
            <person name="Brutnell T."/>
            <person name="Kellogg E."/>
        </authorList>
    </citation>
    <scope>NUCLEOTIDE SEQUENCE [LARGE SCALE GENOMIC DNA]</scope>
</reference>
<evidence type="ECO:0000256" key="2">
    <source>
        <dbReference type="SAM" id="SignalP"/>
    </source>
</evidence>
<protein>
    <recommendedName>
        <fullName evidence="5">Secreted protein</fullName>
    </recommendedName>
</protein>
<dbReference type="EMBL" id="CM016557">
    <property type="protein sequence ID" value="TKW10049.1"/>
    <property type="molecule type" value="Genomic_DNA"/>
</dbReference>
<evidence type="ECO:0008006" key="5">
    <source>
        <dbReference type="Google" id="ProtNLM"/>
    </source>
</evidence>
<evidence type="ECO:0000313" key="4">
    <source>
        <dbReference type="Proteomes" id="UP000298652"/>
    </source>
</evidence>
<feature type="signal peptide" evidence="2">
    <location>
        <begin position="1"/>
        <end position="19"/>
    </location>
</feature>
<proteinExistence type="predicted"/>
<feature type="region of interest" description="Disordered" evidence="1">
    <location>
        <begin position="70"/>
        <end position="93"/>
    </location>
</feature>
<accession>A0A4U6U9B1</accession>